<sequence length="117" mass="13036">MEERRVREREKGVERNKVKERKWGKMRREEEVGGRVRERSPTAGRALGKSKARGPSVGRVGGLSWGEGVTHLWSPGPPDRGTSLELFPSHLSHIPLQLESFHGVLPPSPSGISLREP</sequence>
<comment type="caution">
    <text evidence="2">The sequence shown here is derived from an EMBL/GenBank/DDBJ whole genome shotgun (WGS) entry which is preliminary data.</text>
</comment>
<evidence type="ECO:0000313" key="3">
    <source>
        <dbReference type="Proteomes" id="UP000288805"/>
    </source>
</evidence>
<protein>
    <submittedName>
        <fullName evidence="2">Uncharacterized protein</fullName>
    </submittedName>
</protein>
<dbReference type="EMBL" id="QGNW01000643">
    <property type="protein sequence ID" value="RVW66589.1"/>
    <property type="molecule type" value="Genomic_DNA"/>
</dbReference>
<proteinExistence type="predicted"/>
<feature type="compositionally biased region" description="Basic and acidic residues" evidence="1">
    <location>
        <begin position="24"/>
        <end position="40"/>
    </location>
</feature>
<organism evidence="2 3">
    <name type="scientific">Vitis vinifera</name>
    <name type="common">Grape</name>
    <dbReference type="NCBI Taxonomy" id="29760"/>
    <lineage>
        <taxon>Eukaryota</taxon>
        <taxon>Viridiplantae</taxon>
        <taxon>Streptophyta</taxon>
        <taxon>Embryophyta</taxon>
        <taxon>Tracheophyta</taxon>
        <taxon>Spermatophyta</taxon>
        <taxon>Magnoliopsida</taxon>
        <taxon>eudicotyledons</taxon>
        <taxon>Gunneridae</taxon>
        <taxon>Pentapetalae</taxon>
        <taxon>rosids</taxon>
        <taxon>Vitales</taxon>
        <taxon>Vitaceae</taxon>
        <taxon>Viteae</taxon>
        <taxon>Vitis</taxon>
    </lineage>
</organism>
<feature type="region of interest" description="Disordered" evidence="1">
    <location>
        <begin position="24"/>
        <end position="66"/>
    </location>
</feature>
<name>A0A438G306_VITVI</name>
<gene>
    <name evidence="2" type="ORF">CK203_065598</name>
</gene>
<evidence type="ECO:0000256" key="1">
    <source>
        <dbReference type="SAM" id="MobiDB-lite"/>
    </source>
</evidence>
<reference evidence="2 3" key="1">
    <citation type="journal article" date="2018" name="PLoS Genet.">
        <title>Population sequencing reveals clonal diversity and ancestral inbreeding in the grapevine cultivar Chardonnay.</title>
        <authorList>
            <person name="Roach M.J."/>
            <person name="Johnson D.L."/>
            <person name="Bohlmann J."/>
            <person name="van Vuuren H.J."/>
            <person name="Jones S.J."/>
            <person name="Pretorius I.S."/>
            <person name="Schmidt S.A."/>
            <person name="Borneman A.R."/>
        </authorList>
    </citation>
    <scope>NUCLEOTIDE SEQUENCE [LARGE SCALE GENOMIC DNA]</scope>
    <source>
        <strain evidence="3">cv. Chardonnay</strain>
        <tissue evidence="2">Leaf</tissue>
    </source>
</reference>
<evidence type="ECO:0000313" key="2">
    <source>
        <dbReference type="EMBL" id="RVW66589.1"/>
    </source>
</evidence>
<dbReference type="AlphaFoldDB" id="A0A438G306"/>
<accession>A0A438G306</accession>
<dbReference type="Proteomes" id="UP000288805">
    <property type="component" value="Unassembled WGS sequence"/>
</dbReference>